<evidence type="ECO:0000313" key="7">
    <source>
        <dbReference type="Proteomes" id="UP000243515"/>
    </source>
</evidence>
<protein>
    <submittedName>
        <fullName evidence="6">Uncharacterized protein</fullName>
    </submittedName>
</protein>
<dbReference type="Proteomes" id="UP000243515">
    <property type="component" value="Unassembled WGS sequence"/>
</dbReference>
<sequence length="773" mass="86789">MQDADPPVVVAAQTNHALDQLLNRISQFEENYIRLGRRSADTNIKKKTLFEFRQKVRLADLPSGLLVAAKKELHSITEEASRLLRPFNAENSDTPLPASFFLANDLISSAQYAKLRKGAEGWICSGSADKEDPMAIWLGDSVVEFKINYKEENLGLAKEVDLDDIPEKEPETDVVFGDEESEALRGTLISIKEGLVGRGGLAALERVTKENFVKLQDLWKVPPKFRGGVYNALRKHAIDKVIAKLRKLIVRYNEACLKHKAGKWEIDYVYLKRAKVIGMTTTGLSKYRGLIAGLRPKVIMIEEAAEVIEAPIAAACVESLEHLILVGDHKQLQGRCAVRALEGEPFFLNISMFERLAHNGMEFKTLTVQRRMAPEISALLTPIYGQLEDHPCVKEWPEESDDQLSKFNEYEAQMVVRFILYLVLNGILVGDITVLTFYNGQRKRLLSLLSRLKYLRDQVFKVATVDSYQGEENDVVILSLVRSNEKIGFLSDEHRVCVALSRAKRGFYIFGNGQSLALDPLWWDVIKIMGDGGERPRRLGFKLPLTCEKHGKMTFIHDLAQWDTINGGCDRLCGEVLSCGHECSLRCHSFPHDQVICNKTCNKRLPCGHICRGPCSKDRPCSCPCGVVVVEEIEEKVDVWEGSNNEVISIVPSSSEDPVISNEKDHAEFIKNYRDFANGGAKKQDAVLNERAKAMASEEMQKILDEEAFNDLFGSNTREKKKAPNRMTPAVKRVGIDGTKRERYVDYFNADATPSKARKHISSGGNLLDTELS</sequence>
<dbReference type="Pfam" id="PF13087">
    <property type="entry name" value="AAA_12"/>
    <property type="match status" value="1"/>
</dbReference>
<dbReference type="GO" id="GO:0031380">
    <property type="term" value="C:nuclear RNA-directed RNA polymerase complex"/>
    <property type="evidence" value="ECO:0007669"/>
    <property type="project" value="TreeGrafter"/>
</dbReference>
<dbReference type="PANTHER" id="PTHR10887">
    <property type="entry name" value="DNA2/NAM7 HELICASE FAMILY"/>
    <property type="match status" value="1"/>
</dbReference>
<evidence type="ECO:0000256" key="1">
    <source>
        <dbReference type="ARBA" id="ARBA00022806"/>
    </source>
</evidence>
<evidence type="ECO:0000256" key="3">
    <source>
        <dbReference type="SAM" id="MobiDB-lite"/>
    </source>
</evidence>
<dbReference type="InterPro" id="IPR041679">
    <property type="entry name" value="DNA2/NAM7-like_C"/>
</dbReference>
<dbReference type="InterPro" id="IPR045055">
    <property type="entry name" value="DNA2/NAM7-like"/>
</dbReference>
<feature type="coiled-coil region" evidence="2">
    <location>
        <begin position="11"/>
        <end position="38"/>
    </location>
</feature>
<evidence type="ECO:0000259" key="4">
    <source>
        <dbReference type="Pfam" id="PF13086"/>
    </source>
</evidence>
<name>A0A232LYP3_9EURO</name>
<keyword evidence="1" id="KW-0067">ATP-binding</keyword>
<keyword evidence="1" id="KW-0547">Nucleotide-binding</keyword>
<evidence type="ECO:0000256" key="2">
    <source>
        <dbReference type="SAM" id="Coils"/>
    </source>
</evidence>
<dbReference type="InterPro" id="IPR041677">
    <property type="entry name" value="DNA2/NAM7_AAA_11"/>
</dbReference>
<proteinExistence type="predicted"/>
<accession>A0A232LYP3</accession>
<feature type="domain" description="DNA2/NAM7 helicase helicase" evidence="4">
    <location>
        <begin position="3"/>
        <end position="333"/>
    </location>
</feature>
<dbReference type="GO" id="GO:0031048">
    <property type="term" value="P:regulatory ncRNA-mediated heterochromatin formation"/>
    <property type="evidence" value="ECO:0007669"/>
    <property type="project" value="TreeGrafter"/>
</dbReference>
<keyword evidence="1" id="KW-0378">Hydrolase</keyword>
<dbReference type="InterPro" id="IPR027417">
    <property type="entry name" value="P-loop_NTPase"/>
</dbReference>
<gene>
    <name evidence="6" type="ORF">Egran_02940</name>
</gene>
<dbReference type="EMBL" id="NPHW01003603">
    <property type="protein sequence ID" value="OXV09295.1"/>
    <property type="molecule type" value="Genomic_DNA"/>
</dbReference>
<dbReference type="SUPFAM" id="SSF52540">
    <property type="entry name" value="P-loop containing nucleoside triphosphate hydrolases"/>
    <property type="match status" value="1"/>
</dbReference>
<dbReference type="InterPro" id="IPR047187">
    <property type="entry name" value="SF1_C_Upf1"/>
</dbReference>
<dbReference type="Pfam" id="PF13086">
    <property type="entry name" value="AAA_11"/>
    <property type="match status" value="1"/>
</dbReference>
<dbReference type="CDD" id="cd18808">
    <property type="entry name" value="SF1_C_Upf1"/>
    <property type="match status" value="1"/>
</dbReference>
<keyword evidence="1" id="KW-0347">Helicase</keyword>
<dbReference type="CDD" id="cd06008">
    <property type="entry name" value="NF-X1-zinc-finger"/>
    <property type="match status" value="1"/>
</dbReference>
<reference evidence="6 7" key="1">
    <citation type="journal article" date="2015" name="Environ. Microbiol.">
        <title>Metagenome sequence of Elaphomyces granulatus from sporocarp tissue reveals Ascomycota ectomycorrhizal fingerprints of genome expansion and a Proteobacteria-rich microbiome.</title>
        <authorList>
            <person name="Quandt C.A."/>
            <person name="Kohler A."/>
            <person name="Hesse C.N."/>
            <person name="Sharpton T.J."/>
            <person name="Martin F."/>
            <person name="Spatafora J.W."/>
        </authorList>
    </citation>
    <scope>NUCLEOTIDE SEQUENCE [LARGE SCALE GENOMIC DNA]</scope>
    <source>
        <strain evidence="6 7">OSC145934</strain>
    </source>
</reference>
<dbReference type="Gene3D" id="3.40.50.300">
    <property type="entry name" value="P-loop containing nucleotide triphosphate hydrolases"/>
    <property type="match status" value="3"/>
</dbReference>
<evidence type="ECO:0000259" key="5">
    <source>
        <dbReference type="Pfam" id="PF13087"/>
    </source>
</evidence>
<dbReference type="PANTHER" id="PTHR10887:SF341">
    <property type="entry name" value="NFX1-TYPE ZINC FINGER-CONTAINING PROTEIN 1"/>
    <property type="match status" value="1"/>
</dbReference>
<evidence type="ECO:0000313" key="6">
    <source>
        <dbReference type="EMBL" id="OXV09295.1"/>
    </source>
</evidence>
<dbReference type="OrthoDB" id="409395at2759"/>
<feature type="domain" description="DNA2/NAM7 helicase-like C-terminal" evidence="5">
    <location>
        <begin position="398"/>
        <end position="513"/>
    </location>
</feature>
<organism evidence="6 7">
    <name type="scientific">Elaphomyces granulatus</name>
    <dbReference type="NCBI Taxonomy" id="519963"/>
    <lineage>
        <taxon>Eukaryota</taxon>
        <taxon>Fungi</taxon>
        <taxon>Dikarya</taxon>
        <taxon>Ascomycota</taxon>
        <taxon>Pezizomycotina</taxon>
        <taxon>Eurotiomycetes</taxon>
        <taxon>Eurotiomycetidae</taxon>
        <taxon>Eurotiales</taxon>
        <taxon>Elaphomycetaceae</taxon>
        <taxon>Elaphomyces</taxon>
    </lineage>
</organism>
<dbReference type="AlphaFoldDB" id="A0A232LYP3"/>
<keyword evidence="2" id="KW-0175">Coiled coil</keyword>
<keyword evidence="7" id="KW-1185">Reference proteome</keyword>
<dbReference type="GO" id="GO:0004386">
    <property type="term" value="F:helicase activity"/>
    <property type="evidence" value="ECO:0007669"/>
    <property type="project" value="InterPro"/>
</dbReference>
<comment type="caution">
    <text evidence="6">The sequence shown here is derived from an EMBL/GenBank/DDBJ whole genome shotgun (WGS) entry which is preliminary data.</text>
</comment>
<feature type="region of interest" description="Disordered" evidence="3">
    <location>
        <begin position="754"/>
        <end position="773"/>
    </location>
</feature>